<accession>A0A9P0HDB1</accession>
<keyword evidence="3" id="KW-1185">Reference proteome</keyword>
<evidence type="ECO:0000313" key="2">
    <source>
        <dbReference type="EMBL" id="CAH1399873.1"/>
    </source>
</evidence>
<organism evidence="2 3">
    <name type="scientific">Nezara viridula</name>
    <name type="common">Southern green stink bug</name>
    <name type="synonym">Cimex viridulus</name>
    <dbReference type="NCBI Taxonomy" id="85310"/>
    <lineage>
        <taxon>Eukaryota</taxon>
        <taxon>Metazoa</taxon>
        <taxon>Ecdysozoa</taxon>
        <taxon>Arthropoda</taxon>
        <taxon>Hexapoda</taxon>
        <taxon>Insecta</taxon>
        <taxon>Pterygota</taxon>
        <taxon>Neoptera</taxon>
        <taxon>Paraneoptera</taxon>
        <taxon>Hemiptera</taxon>
        <taxon>Heteroptera</taxon>
        <taxon>Panheteroptera</taxon>
        <taxon>Pentatomomorpha</taxon>
        <taxon>Pentatomoidea</taxon>
        <taxon>Pentatomidae</taxon>
        <taxon>Pentatominae</taxon>
        <taxon>Nezara</taxon>
    </lineage>
</organism>
<sequence>MKGQGPLRPGDPSTSASWWRQELAPGQSSFPVDDESDFFSASHGLVQTHPLGPGFGPTVVDTNPSKYAPASSLDFDRRGLEELQRNPLLSSPEECARACREGEPPKVCYYHFTAELYTVLGAYV</sequence>
<feature type="region of interest" description="Disordered" evidence="1">
    <location>
        <begin position="1"/>
        <end position="32"/>
    </location>
</feature>
<protein>
    <submittedName>
        <fullName evidence="2">Uncharacterized protein</fullName>
    </submittedName>
</protein>
<dbReference type="EMBL" id="OV725080">
    <property type="protein sequence ID" value="CAH1399873.1"/>
    <property type="molecule type" value="Genomic_DNA"/>
</dbReference>
<dbReference type="Proteomes" id="UP001152798">
    <property type="component" value="Chromosome 4"/>
</dbReference>
<name>A0A9P0HDB1_NEZVI</name>
<reference evidence="2" key="1">
    <citation type="submission" date="2022-01" db="EMBL/GenBank/DDBJ databases">
        <authorList>
            <person name="King R."/>
        </authorList>
    </citation>
    <scope>NUCLEOTIDE SEQUENCE</scope>
</reference>
<evidence type="ECO:0000313" key="3">
    <source>
        <dbReference type="Proteomes" id="UP001152798"/>
    </source>
</evidence>
<proteinExistence type="predicted"/>
<dbReference type="OrthoDB" id="6600021at2759"/>
<feature type="region of interest" description="Disordered" evidence="1">
    <location>
        <begin position="50"/>
        <end position="73"/>
    </location>
</feature>
<gene>
    <name evidence="2" type="ORF">NEZAVI_LOCUS9229</name>
</gene>
<evidence type="ECO:0000256" key="1">
    <source>
        <dbReference type="SAM" id="MobiDB-lite"/>
    </source>
</evidence>
<dbReference type="AlphaFoldDB" id="A0A9P0HDB1"/>